<comment type="caution">
    <text evidence="4">The sequence shown here is derived from an EMBL/GenBank/DDBJ whole genome shotgun (WGS) entry which is preliminary data.</text>
</comment>
<sequence length="345" mass="38216">MFEDRTFENILQELLDRVPGDVDKREGSIIYDALAPTAAQLAQEYIDLRSVLDLGFYQTSHGEWLEKRTGELGVYRKEATPSIREATFNISVEVDERFFVEGLYFVVISGGLSVRLECETAGTVGNDVEGELIPVNTIPGLEQTTIGEVLIPGTNEQTDEALKQEYHLRRSRPITSGNKYQYEQWAKDVAGVGGVRIFPLWDGPGTVKAVLIDSNNEPPTPELVQEVQEYIDPVPGMGEGEAPVGAHLTVVPARTKPIDLTVSVQIMSNFTIEQAVEEITIEFQDFIKQMAFTENVVRIAKFGARILNTESVFDYVNYTLNGAENNILLAEDEIPSVGQVVVSEA</sequence>
<dbReference type="PANTHER" id="PTHR37829:SF3">
    <property type="entry name" value="PROTEIN JAYE-RELATED"/>
    <property type="match status" value="1"/>
</dbReference>
<dbReference type="InterPro" id="IPR058530">
    <property type="entry name" value="Baseplate_J-like_C"/>
</dbReference>
<feature type="domain" description="Baseplate J-like C-terminal" evidence="3">
    <location>
        <begin position="258"/>
        <end position="343"/>
    </location>
</feature>
<evidence type="ECO:0000259" key="2">
    <source>
        <dbReference type="Pfam" id="PF26078"/>
    </source>
</evidence>
<dbReference type="PANTHER" id="PTHR37829">
    <property type="entry name" value="PHAGE-LIKE ELEMENT PBSX PROTEIN XKDT"/>
    <property type="match status" value="1"/>
</dbReference>
<dbReference type="EMBL" id="SNYJ01000022">
    <property type="protein sequence ID" value="TDQ35291.1"/>
    <property type="molecule type" value="Genomic_DNA"/>
</dbReference>
<dbReference type="Proteomes" id="UP000295632">
    <property type="component" value="Unassembled WGS sequence"/>
</dbReference>
<dbReference type="Pfam" id="PF26079">
    <property type="entry name" value="Baseplate_J_C"/>
    <property type="match status" value="1"/>
</dbReference>
<organism evidence="4 5">
    <name type="scientific">Aureibacillus halotolerans</name>
    <dbReference type="NCBI Taxonomy" id="1508390"/>
    <lineage>
        <taxon>Bacteria</taxon>
        <taxon>Bacillati</taxon>
        <taxon>Bacillota</taxon>
        <taxon>Bacilli</taxon>
        <taxon>Bacillales</taxon>
        <taxon>Bacillaceae</taxon>
        <taxon>Aureibacillus</taxon>
    </lineage>
</organism>
<evidence type="ECO:0000256" key="1">
    <source>
        <dbReference type="ARBA" id="ARBA00038087"/>
    </source>
</evidence>
<dbReference type="OrthoDB" id="2554267at2"/>
<gene>
    <name evidence="4" type="ORF">EV213_12278</name>
</gene>
<protein>
    <submittedName>
        <fullName evidence="4">Putative phage protein gp47/JayE</fullName>
    </submittedName>
</protein>
<keyword evidence="5" id="KW-1185">Reference proteome</keyword>
<dbReference type="InterPro" id="IPR058531">
    <property type="entry name" value="Baseplate_J_M"/>
</dbReference>
<name>A0A4R6TQR3_9BACI</name>
<evidence type="ECO:0000313" key="5">
    <source>
        <dbReference type="Proteomes" id="UP000295632"/>
    </source>
</evidence>
<feature type="domain" description="Baseplate J-like central" evidence="2">
    <location>
        <begin position="175"/>
        <end position="252"/>
    </location>
</feature>
<dbReference type="RefSeq" id="WP_133581998.1">
    <property type="nucleotide sequence ID" value="NZ_SNYJ01000022.1"/>
</dbReference>
<evidence type="ECO:0000313" key="4">
    <source>
        <dbReference type="EMBL" id="TDQ35291.1"/>
    </source>
</evidence>
<evidence type="ECO:0000259" key="3">
    <source>
        <dbReference type="Pfam" id="PF26079"/>
    </source>
</evidence>
<reference evidence="4 5" key="1">
    <citation type="submission" date="2019-03" db="EMBL/GenBank/DDBJ databases">
        <title>Genomic Encyclopedia of Type Strains, Phase IV (KMG-IV): sequencing the most valuable type-strain genomes for metagenomic binning, comparative biology and taxonomic classification.</title>
        <authorList>
            <person name="Goeker M."/>
        </authorList>
    </citation>
    <scope>NUCLEOTIDE SEQUENCE [LARGE SCALE GENOMIC DNA]</scope>
    <source>
        <strain evidence="4 5">DSM 28697</strain>
    </source>
</reference>
<accession>A0A4R6TQR3</accession>
<proteinExistence type="inferred from homology"/>
<dbReference type="InterPro" id="IPR052399">
    <property type="entry name" value="Phage_Baseplate_Assmbl_Protein"/>
</dbReference>
<dbReference type="Pfam" id="PF26078">
    <property type="entry name" value="Baseplate_J_M"/>
    <property type="match status" value="1"/>
</dbReference>
<dbReference type="AlphaFoldDB" id="A0A4R6TQR3"/>
<comment type="similarity">
    <text evidence="1">Belongs to the Mu gp47/PBSX XkdT family.</text>
</comment>